<keyword evidence="3" id="KW-0012">Acyltransferase</keyword>
<reference evidence="3 4" key="1">
    <citation type="submission" date="2021-02" db="EMBL/GenBank/DDBJ databases">
        <authorList>
            <person name="Lee D.-H."/>
        </authorList>
    </citation>
    <scope>NUCLEOTIDE SEQUENCE [LARGE SCALE GENOMIC DNA]</scope>
    <source>
        <strain evidence="3 4">UL073</strain>
    </source>
</reference>
<organism evidence="3 4">
    <name type="scientific">Zestomonas insulae</name>
    <dbReference type="NCBI Taxonomy" id="2809017"/>
    <lineage>
        <taxon>Bacteria</taxon>
        <taxon>Pseudomonadati</taxon>
        <taxon>Pseudomonadota</taxon>
        <taxon>Gammaproteobacteria</taxon>
        <taxon>Pseudomonadales</taxon>
        <taxon>Pseudomonadaceae</taxon>
        <taxon>Zestomonas</taxon>
    </lineage>
</organism>
<feature type="transmembrane region" description="Helical" evidence="1">
    <location>
        <begin position="244"/>
        <end position="263"/>
    </location>
</feature>
<dbReference type="PANTHER" id="PTHR23028">
    <property type="entry name" value="ACETYLTRANSFERASE"/>
    <property type="match status" value="1"/>
</dbReference>
<name>A0ABS2I8M9_9GAMM</name>
<feature type="transmembrane region" description="Helical" evidence="1">
    <location>
        <begin position="6"/>
        <end position="26"/>
    </location>
</feature>
<feature type="transmembrane region" description="Helical" evidence="1">
    <location>
        <begin position="90"/>
        <end position="113"/>
    </location>
</feature>
<feature type="transmembrane region" description="Helical" evidence="1">
    <location>
        <begin position="275"/>
        <end position="296"/>
    </location>
</feature>
<evidence type="ECO:0000313" key="3">
    <source>
        <dbReference type="EMBL" id="MBM7059501.1"/>
    </source>
</evidence>
<keyword evidence="1" id="KW-0472">Membrane</keyword>
<keyword evidence="1" id="KW-1133">Transmembrane helix</keyword>
<feature type="transmembrane region" description="Helical" evidence="1">
    <location>
        <begin position="375"/>
        <end position="398"/>
    </location>
</feature>
<dbReference type="EMBL" id="JAFEUP010000001">
    <property type="protein sequence ID" value="MBM7059501.1"/>
    <property type="molecule type" value="Genomic_DNA"/>
</dbReference>
<comment type="caution">
    <text evidence="3">The sequence shown here is derived from an EMBL/GenBank/DDBJ whole genome shotgun (WGS) entry which is preliminary data.</text>
</comment>
<sequence>MGFSRHGSISICGVVLSVISMPYHSARQYRQHGLIKISQSRNVMTSNFKSSVVANEQLLPAIHGLRGLAAVAVVLYHLPRLVDIQTPERFLFIYHYFGYSVHLFFVLSAFSLMHTTEKRITEKGWCHDYAIKRFFRIAPLFYSFLAFEIIRQVMTWKLIASTNDILLNLSFTFGFVPFSGIVWGGWSVGVEMIFYALLPGLMLLTSTHRSALLLMIASIVVCYSIRYSLQDAYLSASSRPQWSWSYFSFASNFCYFAMGIYAYRASKFFKKGTNICRVIIPLATSALLVSLCFFKLGELVIDNGRLDIILWGIGFTGLVIWQTHYPSRVLANKAFEFLGERSFSIYLSHPVIIECLKGPLLSMYGAVAAYVGTYAFFPCAAFLLITVLLVSEVTYRLIEVPGIRLGRSLINRRKSAQAAVTVA</sequence>
<evidence type="ECO:0000256" key="1">
    <source>
        <dbReference type="SAM" id="Phobius"/>
    </source>
</evidence>
<feature type="transmembrane region" description="Helical" evidence="1">
    <location>
        <begin position="210"/>
        <end position="229"/>
    </location>
</feature>
<gene>
    <name evidence="3" type="ORF">JQX08_02160</name>
</gene>
<dbReference type="Proteomes" id="UP000717995">
    <property type="component" value="Unassembled WGS sequence"/>
</dbReference>
<keyword evidence="3" id="KW-0808">Transferase</keyword>
<feature type="domain" description="Acyltransferase 3" evidence="2">
    <location>
        <begin position="61"/>
        <end position="384"/>
    </location>
</feature>
<feature type="transmembrane region" description="Helical" evidence="1">
    <location>
        <begin position="174"/>
        <end position="198"/>
    </location>
</feature>
<dbReference type="Pfam" id="PF01757">
    <property type="entry name" value="Acyl_transf_3"/>
    <property type="match status" value="1"/>
</dbReference>
<dbReference type="GO" id="GO:0016746">
    <property type="term" value="F:acyltransferase activity"/>
    <property type="evidence" value="ECO:0007669"/>
    <property type="project" value="UniProtKB-KW"/>
</dbReference>
<proteinExistence type="predicted"/>
<dbReference type="InterPro" id="IPR050879">
    <property type="entry name" value="Acyltransferase_3"/>
</dbReference>
<keyword evidence="4" id="KW-1185">Reference proteome</keyword>
<dbReference type="PANTHER" id="PTHR23028:SF53">
    <property type="entry name" value="ACYL_TRANSF_3 DOMAIN-CONTAINING PROTEIN"/>
    <property type="match status" value="1"/>
</dbReference>
<feature type="transmembrane region" description="Helical" evidence="1">
    <location>
        <begin position="308"/>
        <end position="325"/>
    </location>
</feature>
<accession>A0ABS2I8M9</accession>
<keyword evidence="1" id="KW-0812">Transmembrane</keyword>
<evidence type="ECO:0000313" key="4">
    <source>
        <dbReference type="Proteomes" id="UP000717995"/>
    </source>
</evidence>
<evidence type="ECO:0000259" key="2">
    <source>
        <dbReference type="Pfam" id="PF01757"/>
    </source>
</evidence>
<protein>
    <submittedName>
        <fullName evidence="3">Acyltransferase</fullName>
    </submittedName>
</protein>
<dbReference type="InterPro" id="IPR002656">
    <property type="entry name" value="Acyl_transf_3_dom"/>
</dbReference>